<sequence>MRKNTFDLRRAASIQNIESWQRHSQRLLLKAG</sequence>
<accession>Q08RC5</accession>
<comment type="caution">
    <text evidence="1">The sequence shown here is derived from an EMBL/GenBank/DDBJ whole genome shotgun (WGS) entry which is preliminary data.</text>
</comment>
<organism evidence="1 2">
    <name type="scientific">Stigmatella aurantiaca (strain DW4/3-1)</name>
    <dbReference type="NCBI Taxonomy" id="378806"/>
    <lineage>
        <taxon>Bacteria</taxon>
        <taxon>Pseudomonadati</taxon>
        <taxon>Myxococcota</taxon>
        <taxon>Myxococcia</taxon>
        <taxon>Myxococcales</taxon>
        <taxon>Cystobacterineae</taxon>
        <taxon>Archangiaceae</taxon>
        <taxon>Stigmatella</taxon>
    </lineage>
</organism>
<dbReference type="Proteomes" id="UP000032702">
    <property type="component" value="Unassembled WGS sequence"/>
</dbReference>
<protein>
    <submittedName>
        <fullName evidence="1">Uncharacterized protein</fullName>
    </submittedName>
</protein>
<proteinExistence type="predicted"/>
<reference evidence="1 2" key="1">
    <citation type="submission" date="2006-04" db="EMBL/GenBank/DDBJ databases">
        <authorList>
            <person name="Nierman W.C."/>
        </authorList>
    </citation>
    <scope>NUCLEOTIDE SEQUENCE [LARGE SCALE GENOMIC DNA]</scope>
    <source>
        <strain evidence="1 2">DW4/3-1</strain>
    </source>
</reference>
<evidence type="ECO:0000313" key="2">
    <source>
        <dbReference type="Proteomes" id="UP000032702"/>
    </source>
</evidence>
<evidence type="ECO:0000313" key="1">
    <source>
        <dbReference type="EMBL" id="EAU63035.1"/>
    </source>
</evidence>
<dbReference type="AlphaFoldDB" id="Q08RC5"/>
<gene>
    <name evidence="1" type="ORF">STIAU_2747</name>
</gene>
<dbReference type="EMBL" id="AAMD01000188">
    <property type="protein sequence ID" value="EAU63035.1"/>
    <property type="molecule type" value="Genomic_DNA"/>
</dbReference>
<name>Q08RC5_STIAD</name>